<name>A0A133KTH1_HEYCO</name>
<sequence>MGRPGSKRIREKACTDAWITTAYSIADWPAGFRACPGEDTLNR</sequence>
<reference evidence="2" key="1">
    <citation type="submission" date="2016-01" db="EMBL/GenBank/DDBJ databases">
        <authorList>
            <person name="Mitreva M."/>
            <person name="Pepin K.H."/>
            <person name="Mihindukulasuriya K.A."/>
            <person name="Fulton R."/>
            <person name="Fronick C."/>
            <person name="O'Laughlin M."/>
            <person name="Miner T."/>
            <person name="Herter B."/>
            <person name="Rosa B.A."/>
            <person name="Cordes M."/>
            <person name="Tomlinson C."/>
            <person name="Wollam A."/>
            <person name="Palsikar V.B."/>
            <person name="Mardis E.R."/>
            <person name="Wilson R.K."/>
        </authorList>
    </citation>
    <scope>NUCLEOTIDE SEQUENCE [LARGE SCALE GENOMIC DNA]</scope>
    <source>
        <strain evidence="2">GED7749B</strain>
    </source>
</reference>
<accession>A0A133KTH1</accession>
<gene>
    <name evidence="1" type="ORF">HMPREF3213_01428</name>
</gene>
<proteinExistence type="predicted"/>
<evidence type="ECO:0000313" key="1">
    <source>
        <dbReference type="EMBL" id="KWZ82944.1"/>
    </source>
</evidence>
<dbReference type="Proteomes" id="UP000070376">
    <property type="component" value="Unassembled WGS sequence"/>
</dbReference>
<dbReference type="AlphaFoldDB" id="A0A133KTH1"/>
<dbReference type="EMBL" id="LRPN01000047">
    <property type="protein sequence ID" value="KWZ82944.1"/>
    <property type="molecule type" value="Genomic_DNA"/>
</dbReference>
<protein>
    <submittedName>
        <fullName evidence="1">Uncharacterized protein</fullName>
    </submittedName>
</protein>
<organism evidence="1 2">
    <name type="scientific">Heyndrickxia coagulans</name>
    <name type="common">Weizmannia coagulans</name>
    <dbReference type="NCBI Taxonomy" id="1398"/>
    <lineage>
        <taxon>Bacteria</taxon>
        <taxon>Bacillati</taxon>
        <taxon>Bacillota</taxon>
        <taxon>Bacilli</taxon>
        <taxon>Bacillales</taxon>
        <taxon>Bacillaceae</taxon>
        <taxon>Heyndrickxia</taxon>
    </lineage>
</organism>
<dbReference type="PATRIC" id="fig|1398.22.peg.1435"/>
<evidence type="ECO:0000313" key="2">
    <source>
        <dbReference type="Proteomes" id="UP000070376"/>
    </source>
</evidence>
<comment type="caution">
    <text evidence="1">The sequence shown here is derived from an EMBL/GenBank/DDBJ whole genome shotgun (WGS) entry which is preliminary data.</text>
</comment>